<dbReference type="Proteomes" id="UP000324233">
    <property type="component" value="Chromosome"/>
</dbReference>
<sequence length="71" mass="7420">MRTRISIAGLMWGVLLLALGLAALKSGSDAWSATIFLLTSGTLGLGVVGVVCDAPVARRWCVRLTVFATSQ</sequence>
<keyword evidence="1" id="KW-0472">Membrane</keyword>
<keyword evidence="1" id="KW-0812">Transmembrane</keyword>
<keyword evidence="3" id="KW-1185">Reference proteome</keyword>
<keyword evidence="1" id="KW-1133">Transmembrane helix</keyword>
<reference evidence="2 3" key="1">
    <citation type="submission" date="2019-08" db="EMBL/GenBank/DDBJ databases">
        <title>Deep-cultivation of Planctomycetes and their phenomic and genomic characterization uncovers novel biology.</title>
        <authorList>
            <person name="Wiegand S."/>
            <person name="Jogler M."/>
            <person name="Boedeker C."/>
            <person name="Pinto D."/>
            <person name="Vollmers J."/>
            <person name="Rivas-Marin E."/>
            <person name="Kohn T."/>
            <person name="Peeters S.H."/>
            <person name="Heuer A."/>
            <person name="Rast P."/>
            <person name="Oberbeckmann S."/>
            <person name="Bunk B."/>
            <person name="Jeske O."/>
            <person name="Meyerdierks A."/>
            <person name="Storesund J.E."/>
            <person name="Kallscheuer N."/>
            <person name="Luecker S."/>
            <person name="Lage O.M."/>
            <person name="Pohl T."/>
            <person name="Merkel B.J."/>
            <person name="Hornburger P."/>
            <person name="Mueller R.-W."/>
            <person name="Bruemmer F."/>
            <person name="Labrenz M."/>
            <person name="Spormann A.M."/>
            <person name="Op den Camp H."/>
            <person name="Overmann J."/>
            <person name="Amann R."/>
            <person name="Jetten M.S.M."/>
            <person name="Mascher T."/>
            <person name="Medema M.H."/>
            <person name="Devos D.P."/>
            <person name="Kaster A.-K."/>
            <person name="Ovreas L."/>
            <person name="Rohde M."/>
            <person name="Galperin M.Y."/>
            <person name="Jogler C."/>
        </authorList>
    </citation>
    <scope>NUCLEOTIDE SEQUENCE [LARGE SCALE GENOMIC DNA]</scope>
    <source>
        <strain evidence="2 3">OJF2</strain>
    </source>
</reference>
<name>A0A5B9VYP2_9BACT</name>
<proteinExistence type="predicted"/>
<dbReference type="EMBL" id="CP042997">
    <property type="protein sequence ID" value="QEH33289.1"/>
    <property type="molecule type" value="Genomic_DNA"/>
</dbReference>
<gene>
    <name evidence="2" type="ORF">OJF2_17900</name>
</gene>
<accession>A0A5B9VYP2</accession>
<evidence type="ECO:0000256" key="1">
    <source>
        <dbReference type="SAM" id="Phobius"/>
    </source>
</evidence>
<evidence type="ECO:0000313" key="2">
    <source>
        <dbReference type="EMBL" id="QEH33289.1"/>
    </source>
</evidence>
<dbReference type="AlphaFoldDB" id="A0A5B9VYP2"/>
<protein>
    <submittedName>
        <fullName evidence="2">Uncharacterized protein</fullName>
    </submittedName>
</protein>
<evidence type="ECO:0000313" key="3">
    <source>
        <dbReference type="Proteomes" id="UP000324233"/>
    </source>
</evidence>
<feature type="transmembrane region" description="Helical" evidence="1">
    <location>
        <begin position="32"/>
        <end position="54"/>
    </location>
</feature>
<dbReference type="RefSeq" id="WP_148593057.1">
    <property type="nucleotide sequence ID" value="NZ_CP042997.1"/>
</dbReference>
<dbReference type="KEGG" id="agv:OJF2_17900"/>
<organism evidence="2 3">
    <name type="scientific">Aquisphaera giovannonii</name>
    <dbReference type="NCBI Taxonomy" id="406548"/>
    <lineage>
        <taxon>Bacteria</taxon>
        <taxon>Pseudomonadati</taxon>
        <taxon>Planctomycetota</taxon>
        <taxon>Planctomycetia</taxon>
        <taxon>Isosphaerales</taxon>
        <taxon>Isosphaeraceae</taxon>
        <taxon>Aquisphaera</taxon>
    </lineage>
</organism>